<accession>A0A9X3IIA5</accession>
<gene>
    <name evidence="2" type="ORF">OSH00_13240</name>
</gene>
<protein>
    <submittedName>
        <fullName evidence="2">Uncharacterized protein</fullName>
    </submittedName>
</protein>
<keyword evidence="3" id="KW-1185">Reference proteome</keyword>
<evidence type="ECO:0000313" key="3">
    <source>
        <dbReference type="Proteomes" id="UP001146019"/>
    </source>
</evidence>
<comment type="caution">
    <text evidence="2">The sequence shown here is derived from an EMBL/GenBank/DDBJ whole genome shotgun (WGS) entry which is preliminary data.</text>
</comment>
<organism evidence="2 3">
    <name type="scientific">Acinetobacter nematophilus</name>
    <dbReference type="NCBI Taxonomy" id="2994642"/>
    <lineage>
        <taxon>Bacteria</taxon>
        <taxon>Pseudomonadati</taxon>
        <taxon>Pseudomonadota</taxon>
        <taxon>Gammaproteobacteria</taxon>
        <taxon>Moraxellales</taxon>
        <taxon>Moraxellaceae</taxon>
        <taxon>Acinetobacter</taxon>
    </lineage>
</organism>
<dbReference type="Proteomes" id="UP001146019">
    <property type="component" value="Unassembled WGS sequence"/>
</dbReference>
<evidence type="ECO:0000313" key="2">
    <source>
        <dbReference type="EMBL" id="MCX5468700.1"/>
    </source>
</evidence>
<dbReference type="EMBL" id="JAPKMY010000007">
    <property type="protein sequence ID" value="MCX5468700.1"/>
    <property type="molecule type" value="Genomic_DNA"/>
</dbReference>
<dbReference type="RefSeq" id="WP_266130811.1">
    <property type="nucleotide sequence ID" value="NZ_JAPKMY010000007.1"/>
</dbReference>
<feature type="region of interest" description="Disordered" evidence="1">
    <location>
        <begin position="25"/>
        <end position="44"/>
    </location>
</feature>
<evidence type="ECO:0000256" key="1">
    <source>
        <dbReference type="SAM" id="MobiDB-lite"/>
    </source>
</evidence>
<proteinExistence type="predicted"/>
<feature type="region of interest" description="Disordered" evidence="1">
    <location>
        <begin position="82"/>
        <end position="108"/>
    </location>
</feature>
<dbReference type="AlphaFoldDB" id="A0A9X3IIA5"/>
<sequence length="108" mass="11986">MNIKKDIDKTLKHLQRCSSDFHQNARIAPQTTATNENNMDDKETNMHSNKMAFVLVLATMMTNVWAESLPASTSVLVEEKAVTQGNTTAPAETPTEVRVEDIDAPILE</sequence>
<name>A0A9X3IIA5_9GAMM</name>
<reference evidence="2" key="1">
    <citation type="submission" date="2022-11" db="EMBL/GenBank/DDBJ databases">
        <title>Biodiversity and phylogenetic relationships of bacteria.</title>
        <authorList>
            <person name="Machado R.A.R."/>
            <person name="Bhat A."/>
            <person name="Loulou A."/>
            <person name="Kallel S."/>
        </authorList>
    </citation>
    <scope>NUCLEOTIDE SEQUENCE</scope>
    <source>
        <strain evidence="2">A-IN1</strain>
    </source>
</reference>